<comment type="caution">
    <text evidence="1">The sequence shown here is derived from an EMBL/GenBank/DDBJ whole genome shotgun (WGS) entry which is preliminary data.</text>
</comment>
<evidence type="ECO:0000313" key="2">
    <source>
        <dbReference type="Proteomes" id="UP000294865"/>
    </source>
</evidence>
<proteinExistence type="predicted"/>
<gene>
    <name evidence="1" type="ORF">ETI04_01165</name>
</gene>
<dbReference type="Proteomes" id="UP000294865">
    <property type="component" value="Unassembled WGS sequence"/>
</dbReference>
<evidence type="ECO:0000313" key="1">
    <source>
        <dbReference type="EMBL" id="TDM18129.1"/>
    </source>
</evidence>
<protein>
    <submittedName>
        <fullName evidence="1">HK97 gp10 family phage protein</fullName>
    </submittedName>
</protein>
<reference evidence="1 2" key="1">
    <citation type="submission" date="2019-01" db="EMBL/GenBank/DDBJ databases">
        <title>Draft genome sequences of Macrococcus caseolyticus, Macrococcus canis, Macrococcus bohemicus and Macrococcus goetzii.</title>
        <authorList>
            <person name="Mazhar S."/>
            <person name="Altermann E."/>
            <person name="Hill C."/>
            <person name="Mcauliffe O."/>
        </authorList>
    </citation>
    <scope>NUCLEOTIDE SEQUENCE [LARGE SCALE GENOMIC DNA]</scope>
    <source>
        <strain evidence="1 2">DPC7162</strain>
    </source>
</reference>
<dbReference type="Pfam" id="PF04883">
    <property type="entry name" value="HK97-gp10_like"/>
    <property type="match status" value="1"/>
</dbReference>
<dbReference type="EMBL" id="SDQG01000001">
    <property type="protein sequence ID" value="TDM18129.1"/>
    <property type="molecule type" value="Genomic_DNA"/>
</dbReference>
<accession>A0A4R6C700</accession>
<sequence>MVMTDLVELYLMKKQRMLQVHAFYLGRCLLMADEYFKFEFDDNYKQLQQYFKTFDERFTKIVIEELGKFGLRVEEVAKALAPRDSGDLEDSINASKVIVEGKTFSITIGTNMKYALRVHEQPESKGVRPKYQRGVKFPEYYKDGRGENTRNKPNVNGYKPGRKYLTNSVKVTEDDWNIMCERILARVLEG</sequence>
<organism evidence="1 2">
    <name type="scientific">Macrococcoides canis</name>
    <dbReference type="NCBI Taxonomy" id="1855823"/>
    <lineage>
        <taxon>Bacteria</taxon>
        <taxon>Bacillati</taxon>
        <taxon>Bacillota</taxon>
        <taxon>Bacilli</taxon>
        <taxon>Bacillales</taxon>
        <taxon>Staphylococcaceae</taxon>
        <taxon>Macrococcoides</taxon>
    </lineage>
</organism>
<dbReference type="AlphaFoldDB" id="A0A4R6C700"/>
<dbReference type="InterPro" id="IPR010064">
    <property type="entry name" value="HK97-gp10_tail"/>
</dbReference>
<name>A0A4R6C700_9STAP</name>